<dbReference type="InterPro" id="IPR023214">
    <property type="entry name" value="HAD_sf"/>
</dbReference>
<dbReference type="PANTHER" id="PTHR43316">
    <property type="entry name" value="HYDROLASE, HALOACID DELAHOGENASE-RELATED"/>
    <property type="match status" value="1"/>
</dbReference>
<gene>
    <name evidence="2" type="ORF">I6N98_17265</name>
</gene>
<dbReference type="Gene3D" id="3.40.50.1000">
    <property type="entry name" value="HAD superfamily/HAD-like"/>
    <property type="match status" value="1"/>
</dbReference>
<proteinExistence type="predicted"/>
<keyword evidence="1 2" id="KW-0378">Hydrolase</keyword>
<dbReference type="InterPro" id="IPR006439">
    <property type="entry name" value="HAD-SF_hydro_IA"/>
</dbReference>
<accession>A0A7T4UR72</accession>
<organism evidence="2 3">
    <name type="scientific">Spongiibacter nanhainus</name>
    <dbReference type="NCBI Taxonomy" id="2794344"/>
    <lineage>
        <taxon>Bacteria</taxon>
        <taxon>Pseudomonadati</taxon>
        <taxon>Pseudomonadota</taxon>
        <taxon>Gammaproteobacteria</taxon>
        <taxon>Cellvibrionales</taxon>
        <taxon>Spongiibacteraceae</taxon>
        <taxon>Spongiibacter</taxon>
    </lineage>
</organism>
<dbReference type="GO" id="GO:0016787">
    <property type="term" value="F:hydrolase activity"/>
    <property type="evidence" value="ECO:0007669"/>
    <property type="project" value="UniProtKB-KW"/>
</dbReference>
<evidence type="ECO:0000256" key="1">
    <source>
        <dbReference type="ARBA" id="ARBA00022801"/>
    </source>
</evidence>
<dbReference type="Pfam" id="PF00702">
    <property type="entry name" value="Hydrolase"/>
    <property type="match status" value="1"/>
</dbReference>
<evidence type="ECO:0000313" key="3">
    <source>
        <dbReference type="Proteomes" id="UP000596063"/>
    </source>
</evidence>
<sequence length="236" mass="26861">MPRFKLISFDLDDTLWHTAPVIEAAEATLHTHLQQHCPKLIDRFSPLELREHRLAYLADNPHLEDYVSQWRLESMTMSLQLAGYSKQESERLAEQAFAVFYRARQAVKPFVDAEHTLAELARDYTLVSLTNGNADVTAMPFGQHFHFSLRAEQIGARKPKPEMFERALEWAKCKPADALHIGDHPEDDISGAKALGMSTLQARLPERARPLAAQADGQFSHWREVIPLIRQLESAN</sequence>
<dbReference type="NCBIfam" id="TIGR01509">
    <property type="entry name" value="HAD-SF-IA-v3"/>
    <property type="match status" value="1"/>
</dbReference>
<dbReference type="InterPro" id="IPR051540">
    <property type="entry name" value="S-2-haloacid_dehalogenase"/>
</dbReference>
<dbReference type="SFLD" id="SFLDG01129">
    <property type="entry name" value="C1.5:_HAD__Beta-PGM__Phosphata"/>
    <property type="match status" value="1"/>
</dbReference>
<dbReference type="InterPro" id="IPR036412">
    <property type="entry name" value="HAD-like_sf"/>
</dbReference>
<dbReference type="SFLD" id="SFLDS00003">
    <property type="entry name" value="Haloacid_Dehalogenase"/>
    <property type="match status" value="1"/>
</dbReference>
<evidence type="ECO:0000313" key="2">
    <source>
        <dbReference type="EMBL" id="QQD18065.1"/>
    </source>
</evidence>
<keyword evidence="3" id="KW-1185">Reference proteome</keyword>
<dbReference type="SUPFAM" id="SSF56784">
    <property type="entry name" value="HAD-like"/>
    <property type="match status" value="1"/>
</dbReference>
<protein>
    <submittedName>
        <fullName evidence="2">HAD family hydrolase</fullName>
    </submittedName>
</protein>
<dbReference type="Proteomes" id="UP000596063">
    <property type="component" value="Chromosome"/>
</dbReference>
<dbReference type="NCBIfam" id="TIGR01549">
    <property type="entry name" value="HAD-SF-IA-v1"/>
    <property type="match status" value="1"/>
</dbReference>
<reference evidence="2 3" key="1">
    <citation type="submission" date="2020-12" db="EMBL/GenBank/DDBJ databases">
        <authorList>
            <person name="Shan Y."/>
        </authorList>
    </citation>
    <scope>NUCLEOTIDE SEQUENCE [LARGE SCALE GENOMIC DNA]</scope>
    <source>
        <strain evidence="3">csc3.9</strain>
    </source>
</reference>
<dbReference type="AlphaFoldDB" id="A0A7T4UR72"/>
<dbReference type="Gene3D" id="1.20.120.1600">
    <property type="match status" value="1"/>
</dbReference>
<dbReference type="RefSeq" id="WP_198569563.1">
    <property type="nucleotide sequence ID" value="NZ_CP066167.1"/>
</dbReference>
<dbReference type="EMBL" id="CP066167">
    <property type="protein sequence ID" value="QQD18065.1"/>
    <property type="molecule type" value="Genomic_DNA"/>
</dbReference>
<dbReference type="KEGG" id="snan:I6N98_17265"/>
<name>A0A7T4UR72_9GAMM</name>